<dbReference type="EMBL" id="BOMI01000068">
    <property type="protein sequence ID" value="GID75035.1"/>
    <property type="molecule type" value="Genomic_DNA"/>
</dbReference>
<evidence type="ECO:0000313" key="2">
    <source>
        <dbReference type="Proteomes" id="UP000609879"/>
    </source>
</evidence>
<protein>
    <submittedName>
        <fullName evidence="1">Uncharacterized protein</fullName>
    </submittedName>
</protein>
<comment type="caution">
    <text evidence="1">The sequence shown here is derived from an EMBL/GenBank/DDBJ whole genome shotgun (WGS) entry which is preliminary data.</text>
</comment>
<proteinExistence type="predicted"/>
<accession>A0ABQ3Y4Z8</accession>
<gene>
    <name evidence="1" type="ORF">Ade02nite_36760</name>
</gene>
<organism evidence="1 2">
    <name type="scientific">Paractinoplanes deccanensis</name>
    <dbReference type="NCBI Taxonomy" id="113561"/>
    <lineage>
        <taxon>Bacteria</taxon>
        <taxon>Bacillati</taxon>
        <taxon>Actinomycetota</taxon>
        <taxon>Actinomycetes</taxon>
        <taxon>Micromonosporales</taxon>
        <taxon>Micromonosporaceae</taxon>
        <taxon>Paractinoplanes</taxon>
    </lineage>
</organism>
<reference evidence="1 2" key="1">
    <citation type="submission" date="2021-01" db="EMBL/GenBank/DDBJ databases">
        <title>Whole genome shotgun sequence of Actinoplanes deccanensis NBRC 13994.</title>
        <authorList>
            <person name="Komaki H."/>
            <person name="Tamura T."/>
        </authorList>
    </citation>
    <scope>NUCLEOTIDE SEQUENCE [LARGE SCALE GENOMIC DNA]</scope>
    <source>
        <strain evidence="1 2">NBRC 13994</strain>
    </source>
</reference>
<name>A0ABQ3Y4Z8_9ACTN</name>
<dbReference type="Proteomes" id="UP000609879">
    <property type="component" value="Unassembled WGS sequence"/>
</dbReference>
<evidence type="ECO:0000313" key="1">
    <source>
        <dbReference type="EMBL" id="GID75035.1"/>
    </source>
</evidence>
<keyword evidence="2" id="KW-1185">Reference proteome</keyword>
<sequence length="55" mass="5881">MNARDTLPMTEAEFGDGGLRVSPALLVAARFAEGQTPTLHEPFPVKVDTSTPLAR</sequence>